<name>A0AAV9AYP6_ACOGR</name>
<comment type="subcellular location">
    <subcellularLocation>
        <location evidence="1">Secreted</location>
    </subcellularLocation>
</comment>
<dbReference type="PANTHER" id="PTHR32093">
    <property type="entry name" value="LEUCINE-RICH REPEAT EXTENSIN-LIKE PROTEIN 3-RELATED"/>
    <property type="match status" value="1"/>
</dbReference>
<dbReference type="PANTHER" id="PTHR32093:SF128">
    <property type="entry name" value="LEUCINE-RICH REPEAT-CONTAINING N-TERMINAL PLANT-TYPE DOMAIN-CONTAINING PROTEIN"/>
    <property type="match status" value="1"/>
</dbReference>
<dbReference type="Pfam" id="PF00560">
    <property type="entry name" value="LRR_1"/>
    <property type="match status" value="3"/>
</dbReference>
<evidence type="ECO:0000256" key="1">
    <source>
        <dbReference type="ARBA" id="ARBA00004613"/>
    </source>
</evidence>
<reference evidence="5" key="1">
    <citation type="journal article" date="2023" name="Nat. Commun.">
        <title>Diploid and tetraploid genomes of Acorus and the evolution of monocots.</title>
        <authorList>
            <person name="Ma L."/>
            <person name="Liu K.W."/>
            <person name="Li Z."/>
            <person name="Hsiao Y.Y."/>
            <person name="Qi Y."/>
            <person name="Fu T."/>
            <person name="Tang G.D."/>
            <person name="Zhang D."/>
            <person name="Sun W.H."/>
            <person name="Liu D.K."/>
            <person name="Li Y."/>
            <person name="Chen G.Z."/>
            <person name="Liu X.D."/>
            <person name="Liao X.Y."/>
            <person name="Jiang Y.T."/>
            <person name="Yu X."/>
            <person name="Hao Y."/>
            <person name="Huang J."/>
            <person name="Zhao X.W."/>
            <person name="Ke S."/>
            <person name="Chen Y.Y."/>
            <person name="Wu W.L."/>
            <person name="Hsu J.L."/>
            <person name="Lin Y.F."/>
            <person name="Huang M.D."/>
            <person name="Li C.Y."/>
            <person name="Huang L."/>
            <person name="Wang Z.W."/>
            <person name="Zhao X."/>
            <person name="Zhong W.Y."/>
            <person name="Peng D.H."/>
            <person name="Ahmad S."/>
            <person name="Lan S."/>
            <person name="Zhang J.S."/>
            <person name="Tsai W.C."/>
            <person name="Van de Peer Y."/>
            <person name="Liu Z.J."/>
        </authorList>
    </citation>
    <scope>NUCLEOTIDE SEQUENCE</scope>
    <source>
        <strain evidence="5">SCP</strain>
    </source>
</reference>
<sequence length="425" mass="47147">MLLHPKHTNKSITPIKTKEKMFKILPFITLLVLLNPNLFNARETLETSISPTPLPYQGYPPPLDPKLVELREVILHFKSTITCDPKRVTETWCPETSPCEYKGFYCGHPPKENHTTTVASIDFNGFGLCAPTVSGFLDKFVDLALFHVNSNNFSGTVPDVSKLRYLYELDVSNNKLSGNFPMAVFQIKNPVFLDLRYNNFCGYVPPEVFTLPLDVLFINNNAFDQSIPSNLGASPVAYLTLANNRFTGSLPTSIKNVSSTLKEILFLNNNLTGCLPYEIGYLNKATVFDVGGNSITGQIPCSFGCLKRIQQLNLAGNLIYGMVPEEVCALGGLRNLSLSDNYFTEIGPVCDSLVGTVLNIDKNCIDGYPNQRSPEECRTFLSRPKYCPTVDYVPCKKHSYGTPELPAAPPPALSPTYSALHRRLL</sequence>
<dbReference type="Gene3D" id="3.80.10.10">
    <property type="entry name" value="Ribonuclease Inhibitor"/>
    <property type="match status" value="2"/>
</dbReference>
<dbReference type="InterPro" id="IPR032675">
    <property type="entry name" value="LRR_dom_sf"/>
</dbReference>
<dbReference type="SUPFAM" id="SSF52058">
    <property type="entry name" value="L domain-like"/>
    <property type="match status" value="1"/>
</dbReference>
<dbReference type="InterPro" id="IPR001611">
    <property type="entry name" value="Leu-rich_rpt"/>
</dbReference>
<evidence type="ECO:0000256" key="4">
    <source>
        <dbReference type="ARBA" id="ARBA00022737"/>
    </source>
</evidence>
<dbReference type="Proteomes" id="UP001179952">
    <property type="component" value="Unassembled WGS sequence"/>
</dbReference>
<protein>
    <submittedName>
        <fullName evidence="5">Uncharacterized protein</fullName>
    </submittedName>
</protein>
<dbReference type="EMBL" id="JAUJYN010000006">
    <property type="protein sequence ID" value="KAK1269491.1"/>
    <property type="molecule type" value="Genomic_DNA"/>
</dbReference>
<evidence type="ECO:0000313" key="5">
    <source>
        <dbReference type="EMBL" id="KAK1269491.1"/>
    </source>
</evidence>
<comment type="caution">
    <text evidence="5">The sequence shown here is derived from an EMBL/GenBank/DDBJ whole genome shotgun (WGS) entry which is preliminary data.</text>
</comment>
<evidence type="ECO:0000313" key="6">
    <source>
        <dbReference type="Proteomes" id="UP001179952"/>
    </source>
</evidence>
<evidence type="ECO:0000256" key="2">
    <source>
        <dbReference type="ARBA" id="ARBA00022525"/>
    </source>
</evidence>
<evidence type="ECO:0000256" key="3">
    <source>
        <dbReference type="ARBA" id="ARBA00022729"/>
    </source>
</evidence>
<gene>
    <name evidence="5" type="ORF">QJS04_geneDACA006372</name>
</gene>
<keyword evidence="4" id="KW-0677">Repeat</keyword>
<keyword evidence="3" id="KW-0732">Signal</keyword>
<organism evidence="5 6">
    <name type="scientific">Acorus gramineus</name>
    <name type="common">Dwarf sweet flag</name>
    <dbReference type="NCBI Taxonomy" id="55184"/>
    <lineage>
        <taxon>Eukaryota</taxon>
        <taxon>Viridiplantae</taxon>
        <taxon>Streptophyta</taxon>
        <taxon>Embryophyta</taxon>
        <taxon>Tracheophyta</taxon>
        <taxon>Spermatophyta</taxon>
        <taxon>Magnoliopsida</taxon>
        <taxon>Liliopsida</taxon>
        <taxon>Acoraceae</taxon>
        <taxon>Acorus</taxon>
    </lineage>
</organism>
<proteinExistence type="predicted"/>
<keyword evidence="2" id="KW-0964">Secreted</keyword>
<accession>A0AAV9AYP6</accession>
<dbReference type="GO" id="GO:0005576">
    <property type="term" value="C:extracellular region"/>
    <property type="evidence" value="ECO:0007669"/>
    <property type="project" value="UniProtKB-SubCell"/>
</dbReference>
<keyword evidence="6" id="KW-1185">Reference proteome</keyword>
<reference evidence="5" key="2">
    <citation type="submission" date="2023-06" db="EMBL/GenBank/DDBJ databases">
        <authorList>
            <person name="Ma L."/>
            <person name="Liu K.-W."/>
            <person name="Li Z."/>
            <person name="Hsiao Y.-Y."/>
            <person name="Qi Y."/>
            <person name="Fu T."/>
            <person name="Tang G."/>
            <person name="Zhang D."/>
            <person name="Sun W.-H."/>
            <person name="Liu D.-K."/>
            <person name="Li Y."/>
            <person name="Chen G.-Z."/>
            <person name="Liu X.-D."/>
            <person name="Liao X.-Y."/>
            <person name="Jiang Y.-T."/>
            <person name="Yu X."/>
            <person name="Hao Y."/>
            <person name="Huang J."/>
            <person name="Zhao X.-W."/>
            <person name="Ke S."/>
            <person name="Chen Y.-Y."/>
            <person name="Wu W.-L."/>
            <person name="Hsu J.-L."/>
            <person name="Lin Y.-F."/>
            <person name="Huang M.-D."/>
            <person name="Li C.-Y."/>
            <person name="Huang L."/>
            <person name="Wang Z.-W."/>
            <person name="Zhao X."/>
            <person name="Zhong W.-Y."/>
            <person name="Peng D.-H."/>
            <person name="Ahmad S."/>
            <person name="Lan S."/>
            <person name="Zhang J.-S."/>
            <person name="Tsai W.-C."/>
            <person name="Van De Peer Y."/>
            <person name="Liu Z.-J."/>
        </authorList>
    </citation>
    <scope>NUCLEOTIDE SEQUENCE</scope>
    <source>
        <strain evidence="5">SCP</strain>
        <tissue evidence="5">Leaves</tissue>
    </source>
</reference>
<dbReference type="InterPro" id="IPR051582">
    <property type="entry name" value="LRR_extensin-like_regulator"/>
</dbReference>
<dbReference type="AlphaFoldDB" id="A0AAV9AYP6"/>